<organism evidence="6 7">
    <name type="scientific">Morus notabilis</name>
    <dbReference type="NCBI Taxonomy" id="981085"/>
    <lineage>
        <taxon>Eukaryota</taxon>
        <taxon>Viridiplantae</taxon>
        <taxon>Streptophyta</taxon>
        <taxon>Embryophyta</taxon>
        <taxon>Tracheophyta</taxon>
        <taxon>Spermatophyta</taxon>
        <taxon>Magnoliopsida</taxon>
        <taxon>eudicotyledons</taxon>
        <taxon>Gunneridae</taxon>
        <taxon>Pentapetalae</taxon>
        <taxon>rosids</taxon>
        <taxon>fabids</taxon>
        <taxon>Rosales</taxon>
        <taxon>Moraceae</taxon>
        <taxon>Moreae</taxon>
        <taxon>Morus</taxon>
    </lineage>
</organism>
<proteinExistence type="predicted"/>
<dbReference type="Pfam" id="PF00641">
    <property type="entry name" value="Zn_ribbon_RanBP"/>
    <property type="match status" value="4"/>
</dbReference>
<dbReference type="AlphaFoldDB" id="W9RJ16"/>
<dbReference type="SUPFAM" id="SSF90209">
    <property type="entry name" value="Ran binding protein zinc finger-like"/>
    <property type="match status" value="3"/>
</dbReference>
<dbReference type="InterPro" id="IPR001876">
    <property type="entry name" value="Znf_RanBP2"/>
</dbReference>
<evidence type="ECO:0000256" key="3">
    <source>
        <dbReference type="ARBA" id="ARBA00022833"/>
    </source>
</evidence>
<feature type="domain" description="RanBP2-type" evidence="5">
    <location>
        <begin position="263"/>
        <end position="292"/>
    </location>
</feature>
<dbReference type="PANTHER" id="PTHR23111">
    <property type="entry name" value="ZINC FINGER PROTEIN"/>
    <property type="match status" value="1"/>
</dbReference>
<keyword evidence="3" id="KW-0862">Zinc</keyword>
<evidence type="ECO:0000256" key="1">
    <source>
        <dbReference type="ARBA" id="ARBA00022723"/>
    </source>
</evidence>
<dbReference type="GO" id="GO:0005737">
    <property type="term" value="C:cytoplasm"/>
    <property type="evidence" value="ECO:0007669"/>
    <property type="project" value="TreeGrafter"/>
</dbReference>
<sequence length="419" mass="47163">MSAASKFFHFGTTVLFRAPRAPSPVPNPFAFSKSLRLFPRSCSSAAADAVAAVTSEAPPHHHHPWPEWVAFVDRLSAKGYFAQILPADESESVYKDMNLLKEACFSFARDRYDVFKSLSTKDIEVIVGGGCPNLLRKAVNSAKRLRSYVKLDEGNVCSGCNLRGSCDRAYVILKESEAEARTVDIVRVLLFHALDPLVISGGEKPVSGELVESSARKLLAELLQLSETSPDPALPKPAARVSKKKERPLIVTNDRMSQEVEMKRGDWICPNCNFMNFSKNLRCLKCKEDGPRSAGTPEVVMKQGDWACPECNFMNFSRNIRCLKCKAKGPNKVGVDEVEMKKGDWNCPQCQFMNFASNKKCLRCQESRPKRQLNPGEWECPSCDFLNYRRNMVCLKCDCKRPKEAASNEYEEQIWRKPR</sequence>
<dbReference type="SMART" id="SM00547">
    <property type="entry name" value="ZnF_RBZ"/>
    <property type="match status" value="4"/>
</dbReference>
<keyword evidence="7" id="KW-1185">Reference proteome</keyword>
<evidence type="ECO:0000256" key="2">
    <source>
        <dbReference type="ARBA" id="ARBA00022771"/>
    </source>
</evidence>
<dbReference type="PANTHER" id="PTHR23111:SF40">
    <property type="entry name" value="RNA-BINDING PROTEIN INVOLVED IN HETEROCHROMATIN ASSEMBLY-RELATED"/>
    <property type="match status" value="1"/>
</dbReference>
<dbReference type="EMBL" id="KE344806">
    <property type="protein sequence ID" value="EXB80321.1"/>
    <property type="molecule type" value="Genomic_DNA"/>
</dbReference>
<protein>
    <submittedName>
        <fullName evidence="6">Zinc finger protein</fullName>
    </submittedName>
</protein>
<dbReference type="InterPro" id="IPR036443">
    <property type="entry name" value="Znf_RanBP2_sf"/>
</dbReference>
<feature type="domain" description="RanBP2-type" evidence="5">
    <location>
        <begin position="341"/>
        <end position="370"/>
    </location>
</feature>
<dbReference type="PROSITE" id="PS01358">
    <property type="entry name" value="ZF_RANBP2_1"/>
    <property type="match status" value="2"/>
</dbReference>
<evidence type="ECO:0000313" key="7">
    <source>
        <dbReference type="Proteomes" id="UP000030645"/>
    </source>
</evidence>
<accession>W9RJ16</accession>
<dbReference type="KEGG" id="mnt:21407886"/>
<dbReference type="GO" id="GO:0003729">
    <property type="term" value="F:mRNA binding"/>
    <property type="evidence" value="ECO:0007669"/>
    <property type="project" value="TreeGrafter"/>
</dbReference>
<name>W9RJ16_9ROSA</name>
<dbReference type="Gene3D" id="4.10.1060.10">
    <property type="entry name" value="Zinc finger, RanBP2-type"/>
    <property type="match status" value="4"/>
</dbReference>
<evidence type="ECO:0000313" key="6">
    <source>
        <dbReference type="EMBL" id="EXB80321.1"/>
    </source>
</evidence>
<feature type="domain" description="RanBP2-type" evidence="5">
    <location>
        <begin position="302"/>
        <end position="331"/>
    </location>
</feature>
<dbReference type="STRING" id="981085.W9RJ16"/>
<evidence type="ECO:0000259" key="5">
    <source>
        <dbReference type="PROSITE" id="PS50199"/>
    </source>
</evidence>
<dbReference type="GO" id="GO:0008270">
    <property type="term" value="F:zinc ion binding"/>
    <property type="evidence" value="ECO:0007669"/>
    <property type="project" value="UniProtKB-KW"/>
</dbReference>
<keyword evidence="2 4" id="KW-0863">Zinc-finger</keyword>
<dbReference type="PROSITE" id="PS50199">
    <property type="entry name" value="ZF_RANBP2_2"/>
    <property type="match status" value="4"/>
</dbReference>
<reference evidence="7" key="1">
    <citation type="submission" date="2013-01" db="EMBL/GenBank/DDBJ databases">
        <title>Draft Genome Sequence of a Mulberry Tree, Morus notabilis C.K. Schneid.</title>
        <authorList>
            <person name="He N."/>
            <person name="Zhao S."/>
        </authorList>
    </citation>
    <scope>NUCLEOTIDE SEQUENCE</scope>
</reference>
<dbReference type="Proteomes" id="UP000030645">
    <property type="component" value="Unassembled WGS sequence"/>
</dbReference>
<evidence type="ECO:0000256" key="4">
    <source>
        <dbReference type="PROSITE-ProRule" id="PRU00322"/>
    </source>
</evidence>
<feature type="domain" description="RanBP2-type" evidence="5">
    <location>
        <begin position="374"/>
        <end position="403"/>
    </location>
</feature>
<dbReference type="eggNOG" id="KOG4198">
    <property type="taxonomic scope" value="Eukaryota"/>
</dbReference>
<dbReference type="OrthoDB" id="448399at2759"/>
<keyword evidence="1" id="KW-0479">Metal-binding</keyword>
<gene>
    <name evidence="6" type="ORF">L484_025177</name>
</gene>